<dbReference type="GO" id="GO:0016567">
    <property type="term" value="P:protein ubiquitination"/>
    <property type="evidence" value="ECO:0007669"/>
    <property type="project" value="UniProtKB-UniRule"/>
</dbReference>
<dbReference type="PANTHER" id="PTHR12874">
    <property type="entry name" value="F-BOX ONLY PROTEIN 48-RELATED"/>
    <property type="match status" value="1"/>
</dbReference>
<feature type="domain" description="F-box" evidence="2">
    <location>
        <begin position="11"/>
        <end position="48"/>
    </location>
</feature>
<evidence type="ECO:0000256" key="1">
    <source>
        <dbReference type="RuleBase" id="RU369085"/>
    </source>
</evidence>
<dbReference type="Gramene" id="MELO3C014210.2.1">
    <property type="protein sequence ID" value="MELO3C014210.2.1"/>
    <property type="gene ID" value="MELO3C014210.2"/>
</dbReference>
<dbReference type="GO" id="GO:0031146">
    <property type="term" value="P:SCF-dependent proteasomal ubiquitin-dependent protein catabolic process"/>
    <property type="evidence" value="ECO:0007669"/>
    <property type="project" value="UniProtKB-UniRule"/>
</dbReference>
<comment type="pathway">
    <text evidence="1">Protein modification; protein ubiquitination.</text>
</comment>
<dbReference type="InterPro" id="IPR036047">
    <property type="entry name" value="F-box-like_dom_sf"/>
</dbReference>
<reference evidence="3" key="1">
    <citation type="submission" date="2023-03" db="UniProtKB">
        <authorList>
            <consortium name="EnsemblPlants"/>
        </authorList>
    </citation>
    <scope>IDENTIFICATION</scope>
</reference>
<dbReference type="PANTHER" id="PTHR12874:SF16">
    <property type="entry name" value="OS01G0800800 PROTEIN"/>
    <property type="match status" value="1"/>
</dbReference>
<accession>A0A9I9D844</accession>
<name>A0A9I9D844_CUCME</name>
<comment type="function">
    <text evidence="1">Acts as a component of a SCF E3 ubiquitin ligase complexes.</text>
</comment>
<organism evidence="3">
    <name type="scientific">Cucumis melo</name>
    <name type="common">Muskmelon</name>
    <dbReference type="NCBI Taxonomy" id="3656"/>
    <lineage>
        <taxon>Eukaryota</taxon>
        <taxon>Viridiplantae</taxon>
        <taxon>Streptophyta</taxon>
        <taxon>Embryophyta</taxon>
        <taxon>Tracheophyta</taxon>
        <taxon>Spermatophyta</taxon>
        <taxon>Magnoliopsida</taxon>
        <taxon>eudicotyledons</taxon>
        <taxon>Gunneridae</taxon>
        <taxon>Pentapetalae</taxon>
        <taxon>rosids</taxon>
        <taxon>fabids</taxon>
        <taxon>Cucurbitales</taxon>
        <taxon>Cucurbitaceae</taxon>
        <taxon>Benincaseae</taxon>
        <taxon>Cucumis</taxon>
    </lineage>
</organism>
<dbReference type="GO" id="GO:0005634">
    <property type="term" value="C:nucleus"/>
    <property type="evidence" value="ECO:0007669"/>
    <property type="project" value="UniProtKB-SubCell"/>
</dbReference>
<dbReference type="Pfam" id="PF12937">
    <property type="entry name" value="F-box-like"/>
    <property type="match status" value="1"/>
</dbReference>
<dbReference type="AlphaFoldDB" id="A0A9I9D844"/>
<dbReference type="GO" id="GO:0019005">
    <property type="term" value="C:SCF ubiquitin ligase complex"/>
    <property type="evidence" value="ECO:0007669"/>
    <property type="project" value="UniProtKB-UniRule"/>
</dbReference>
<keyword evidence="1" id="KW-0833">Ubl conjugation pathway</keyword>
<dbReference type="SUPFAM" id="SSF81383">
    <property type="entry name" value="F-box domain"/>
    <property type="match status" value="1"/>
</dbReference>
<protein>
    <recommendedName>
        <fullName evidence="1">F-box protein</fullName>
    </recommendedName>
</protein>
<dbReference type="GO" id="GO:0005737">
    <property type="term" value="C:cytoplasm"/>
    <property type="evidence" value="ECO:0007669"/>
    <property type="project" value="TreeGrafter"/>
</dbReference>
<comment type="subcellular location">
    <subcellularLocation>
        <location evidence="1">Nucleus</location>
    </subcellularLocation>
</comment>
<sequence>MVNESLSFWPPWEVLLLVGGFLDPKTLAMAACVCKSWSIALASDHLWEPILAHNFPSLFNRTVSSTTTSPPLSFCRLFGLGHIAATRCYLPFFMASSRSLETQPCRPCLRHRYDLLP</sequence>
<proteinExistence type="predicted"/>
<dbReference type="GO" id="GO:0009740">
    <property type="term" value="P:gibberellic acid mediated signaling pathway"/>
    <property type="evidence" value="ECO:0007669"/>
    <property type="project" value="TreeGrafter"/>
</dbReference>
<keyword evidence="1" id="KW-0539">Nucleus</keyword>
<comment type="subunit">
    <text evidence="1">Component of the SCF-type E3 ligase complex.</text>
</comment>
<evidence type="ECO:0000313" key="3">
    <source>
        <dbReference type="EnsemblPlants" id="MELO3C014210.2.1"/>
    </source>
</evidence>
<dbReference type="InterPro" id="IPR001810">
    <property type="entry name" value="F-box_dom"/>
</dbReference>
<evidence type="ECO:0000259" key="2">
    <source>
        <dbReference type="Pfam" id="PF12937"/>
    </source>
</evidence>
<dbReference type="Gene3D" id="1.20.1280.50">
    <property type="match status" value="1"/>
</dbReference>
<dbReference type="EnsemblPlants" id="MELO3C014210.2.1">
    <property type="protein sequence ID" value="MELO3C014210.2.1"/>
    <property type="gene ID" value="MELO3C014210.2"/>
</dbReference>